<evidence type="ECO:0000313" key="2">
    <source>
        <dbReference type="EMBL" id="CCE32148.1"/>
    </source>
</evidence>
<dbReference type="AlphaFoldDB" id="M1WDF5"/>
<feature type="region of interest" description="Disordered" evidence="1">
    <location>
        <begin position="51"/>
        <end position="72"/>
    </location>
</feature>
<reference evidence="2 3" key="1">
    <citation type="journal article" date="2013" name="PLoS Genet.">
        <title>Plant-symbiotic fungi as chemical engineers: Multi-genome analysis of the Clavicipitaceae reveals dynamics of alkaloid loci.</title>
        <authorList>
            <person name="Schardl C.L."/>
            <person name="Young C.A."/>
            <person name="Hesse U."/>
            <person name="Amyotte S.G."/>
            <person name="Andreeva K."/>
            <person name="Calie P.J."/>
            <person name="Fleetwood D.J."/>
            <person name="Haws D.C."/>
            <person name="Moore N."/>
            <person name="Oeser B."/>
            <person name="Panaccione D.G."/>
            <person name="Schweri K.K."/>
            <person name="Voisey C.R."/>
            <person name="Farman M.L."/>
            <person name="Jaromczyk J.W."/>
            <person name="Roe B.A."/>
            <person name="O'Sullivan D.M."/>
            <person name="Scott B."/>
            <person name="Tudzynski P."/>
            <person name="An Z."/>
            <person name="Arnaoudova E.G."/>
            <person name="Bullock C.T."/>
            <person name="Charlton N.D."/>
            <person name="Chen L."/>
            <person name="Cox M."/>
            <person name="Dinkins R.D."/>
            <person name="Florea S."/>
            <person name="Glenn A.E."/>
            <person name="Gordon A."/>
            <person name="Gueldener U."/>
            <person name="Harris D.R."/>
            <person name="Hollin W."/>
            <person name="Jaromczyk J."/>
            <person name="Johnson R.D."/>
            <person name="Khan A.K."/>
            <person name="Leistner E."/>
            <person name="Leuchtmann A."/>
            <person name="Li C."/>
            <person name="Liu J."/>
            <person name="Liu J."/>
            <person name="Liu M."/>
            <person name="Mace W."/>
            <person name="Machado C."/>
            <person name="Nagabhyru P."/>
            <person name="Pan J."/>
            <person name="Schmid J."/>
            <person name="Sugawara K."/>
            <person name="Steiner U."/>
            <person name="Takach J.E."/>
            <person name="Tanaka E."/>
            <person name="Webb J.S."/>
            <person name="Wilson E.V."/>
            <person name="Wiseman J.L."/>
            <person name="Yoshida R."/>
            <person name="Zeng Z."/>
        </authorList>
    </citation>
    <scope>NUCLEOTIDE SEQUENCE [LARGE SCALE GENOMIC DNA]</scope>
    <source>
        <strain evidence="2 3">20.1</strain>
    </source>
</reference>
<dbReference type="STRING" id="1111077.M1WDF5"/>
<dbReference type="VEuPathDB" id="FungiDB:CPUR_06008"/>
<evidence type="ECO:0000313" key="3">
    <source>
        <dbReference type="Proteomes" id="UP000016801"/>
    </source>
</evidence>
<evidence type="ECO:0000256" key="1">
    <source>
        <dbReference type="SAM" id="MobiDB-lite"/>
    </source>
</evidence>
<dbReference type="Proteomes" id="UP000016801">
    <property type="component" value="Unassembled WGS sequence"/>
</dbReference>
<protein>
    <submittedName>
        <fullName evidence="2">Uncharacterized protein</fullName>
    </submittedName>
</protein>
<proteinExistence type="predicted"/>
<feature type="compositionally biased region" description="Polar residues" evidence="1">
    <location>
        <begin position="59"/>
        <end position="72"/>
    </location>
</feature>
<gene>
    <name evidence="2" type="ORF">CPUR_06008</name>
</gene>
<sequence length="315" mass="36261">MDFLIHIGIPKDPMPMDPRTILATMVHLDHKVIPGMMAHLDHMAVDTMAPLNHLAPGHSGNTAATNGPQTQHQYTYEPDHAQARQSRTDIEYENRRFQRCQDTLIKAYTEKDKYTGAAEEFLMPKVTIFKHRCKRARATPDDWAELFSVMLAGKALTWYMNTLEGHDLTFEDAVMAIHRTSETRSNYQGHLYEGFLNNLRNALDAEQTSNPASQFKTSATPVYHPPTPLTYHDEAMFTDRRYGRANQAPKAITSRGKTQFQRKCFVCRQPGCWSTNHSEQERNAEKARWWKHKNQKGAPTAFLRLLRNPSYKCPW</sequence>
<accession>M1WDF5</accession>
<dbReference type="OrthoDB" id="4850545at2759"/>
<dbReference type="EMBL" id="CAGA01000038">
    <property type="protein sequence ID" value="CCE32148.1"/>
    <property type="molecule type" value="Genomic_DNA"/>
</dbReference>
<name>M1WDF5_CLAP2</name>
<dbReference type="HOGENOM" id="CLU_882789_0_0_1"/>
<comment type="caution">
    <text evidence="2">The sequence shown here is derived from an EMBL/GenBank/DDBJ whole genome shotgun (WGS) entry which is preliminary data.</text>
</comment>
<keyword evidence="3" id="KW-1185">Reference proteome</keyword>
<organism evidence="2 3">
    <name type="scientific">Claviceps purpurea (strain 20.1)</name>
    <name type="common">Ergot fungus</name>
    <name type="synonym">Sphacelia segetum</name>
    <dbReference type="NCBI Taxonomy" id="1111077"/>
    <lineage>
        <taxon>Eukaryota</taxon>
        <taxon>Fungi</taxon>
        <taxon>Dikarya</taxon>
        <taxon>Ascomycota</taxon>
        <taxon>Pezizomycotina</taxon>
        <taxon>Sordariomycetes</taxon>
        <taxon>Hypocreomycetidae</taxon>
        <taxon>Hypocreales</taxon>
        <taxon>Clavicipitaceae</taxon>
        <taxon>Claviceps</taxon>
    </lineage>
</organism>